<comment type="caution">
    <text evidence="3">The sequence shown here is derived from an EMBL/GenBank/DDBJ whole genome shotgun (WGS) entry which is preliminary data.</text>
</comment>
<gene>
    <name evidence="3" type="ORF">WY13_02741</name>
</gene>
<dbReference type="Pfam" id="PF03432">
    <property type="entry name" value="Relaxase"/>
    <property type="match status" value="1"/>
</dbReference>
<sequence length="432" mass="48914">MSVGQGYECDSRTADAESLFSKRQYAALTGRTRGADDVIAYHLRQSFVPGEVTPEEANRIGCELAKRFTDGNHAFIACTHIDKYHIHNHIIWNSMSLDCTRKFRNFWGNTRAVRRLNDTLCIENGLSIVENPKYHGKSYNKWLGDRVKPSNRELLRVAIDTALAQKPAYFDALLKLLQDAGYEIKPGKIPALRGKNQKRFIRLDTLGNGYSEAELRAVLSGEKAHQPRKKIVWPAPDKKVNLLVDIQAKIRARKGVGYERWAKVFNLKQMAQTLNYLTEHNLLEYNALVAKAASATARYNELSAQIKAAEKRLAAIAVLKTQIINYAKTRDTYVAYRKAGYSKKFLAGHEGDILLHKAAKKVFDELGVKKLPTVKSLQAEYAALLAEKKVTYADYRKARDEMKEILTVKANVDHLLGTGRREAEKEKEHGQR</sequence>
<evidence type="ECO:0000256" key="1">
    <source>
        <dbReference type="SAM" id="Coils"/>
    </source>
</evidence>
<evidence type="ECO:0000313" key="4">
    <source>
        <dbReference type="Proteomes" id="UP000077407"/>
    </source>
</evidence>
<dbReference type="EMBL" id="LITT01000035">
    <property type="protein sequence ID" value="OAA84838.1"/>
    <property type="molecule type" value="Genomic_DNA"/>
</dbReference>
<protein>
    <submittedName>
        <fullName evidence="3">Relaxase/mobilization nuclease domain protein</fullName>
    </submittedName>
</protein>
<evidence type="ECO:0000313" key="3">
    <source>
        <dbReference type="EMBL" id="OAA84838.1"/>
    </source>
</evidence>
<accession>A0A162L5W7</accession>
<dbReference type="AlphaFoldDB" id="A0A162L5W7"/>
<dbReference type="InterPro" id="IPR005094">
    <property type="entry name" value="Endonuclease_MobA/VirD2"/>
</dbReference>
<organism evidence="3 4">
    <name type="scientific">Clostridium ljungdahlii</name>
    <dbReference type="NCBI Taxonomy" id="1538"/>
    <lineage>
        <taxon>Bacteria</taxon>
        <taxon>Bacillati</taxon>
        <taxon>Bacillota</taxon>
        <taxon>Clostridia</taxon>
        <taxon>Eubacteriales</taxon>
        <taxon>Clostridiaceae</taxon>
        <taxon>Clostridium</taxon>
    </lineage>
</organism>
<feature type="domain" description="MobA/VirD2-like nuclease" evidence="2">
    <location>
        <begin position="6"/>
        <end position="126"/>
    </location>
</feature>
<name>A0A162L5W7_9CLOT</name>
<feature type="coiled-coil region" evidence="1">
    <location>
        <begin position="285"/>
        <end position="319"/>
    </location>
</feature>
<dbReference type="Proteomes" id="UP000077407">
    <property type="component" value="Unassembled WGS sequence"/>
</dbReference>
<dbReference type="PATRIC" id="fig|1538.10.peg.2639"/>
<proteinExistence type="predicted"/>
<evidence type="ECO:0000259" key="2">
    <source>
        <dbReference type="Pfam" id="PF03432"/>
    </source>
</evidence>
<keyword evidence="1" id="KW-0175">Coiled coil</keyword>
<reference evidence="3 4" key="1">
    <citation type="journal article" date="2015" name="Biotechnol. Bioeng.">
        <title>Genome sequence and phenotypic characterization of Caulobacter segnis.</title>
        <authorList>
            <person name="Patel S."/>
            <person name="Fletcher B."/>
            <person name="Scott D.C."/>
            <person name="Ely B."/>
        </authorList>
    </citation>
    <scope>NUCLEOTIDE SEQUENCE [LARGE SCALE GENOMIC DNA]</scope>
    <source>
        <strain evidence="3 4">ERI-2</strain>
    </source>
</reference>